<protein>
    <recommendedName>
        <fullName evidence="1">Nudix hydrolase domain-containing protein</fullName>
    </recommendedName>
</protein>
<feature type="domain" description="Nudix hydrolase" evidence="1">
    <location>
        <begin position="15"/>
        <end position="159"/>
    </location>
</feature>
<comment type="caution">
    <text evidence="2">The sequence shown here is derived from an EMBL/GenBank/DDBJ whole genome shotgun (WGS) entry which is preliminary data.</text>
</comment>
<proteinExistence type="predicted"/>
<name>A0A1F5YZY4_9BACT</name>
<dbReference type="InterPro" id="IPR015797">
    <property type="entry name" value="NUDIX_hydrolase-like_dom_sf"/>
</dbReference>
<reference evidence="2 3" key="1">
    <citation type="journal article" date="2016" name="Nat. Commun.">
        <title>Thousands of microbial genomes shed light on interconnected biogeochemical processes in an aquifer system.</title>
        <authorList>
            <person name="Anantharaman K."/>
            <person name="Brown C.T."/>
            <person name="Hug L.A."/>
            <person name="Sharon I."/>
            <person name="Castelle C.J."/>
            <person name="Probst A.J."/>
            <person name="Thomas B.C."/>
            <person name="Singh A."/>
            <person name="Wilkins M.J."/>
            <person name="Karaoz U."/>
            <person name="Brodie E.L."/>
            <person name="Williams K.H."/>
            <person name="Hubbard S.S."/>
            <person name="Banfield J.F."/>
        </authorList>
    </citation>
    <scope>NUCLEOTIDE SEQUENCE [LARGE SCALE GENOMIC DNA]</scope>
</reference>
<gene>
    <name evidence="2" type="ORF">A2777_05085</name>
</gene>
<evidence type="ECO:0000313" key="3">
    <source>
        <dbReference type="Proteomes" id="UP000177354"/>
    </source>
</evidence>
<dbReference type="EMBL" id="MFJF01000026">
    <property type="protein sequence ID" value="OGG05731.1"/>
    <property type="molecule type" value="Genomic_DNA"/>
</dbReference>
<evidence type="ECO:0000259" key="1">
    <source>
        <dbReference type="PROSITE" id="PS51462"/>
    </source>
</evidence>
<dbReference type="SUPFAM" id="SSF55811">
    <property type="entry name" value="Nudix"/>
    <property type="match status" value="1"/>
</dbReference>
<accession>A0A1F5YZY4</accession>
<dbReference type="AlphaFoldDB" id="A0A1F5YZY4"/>
<dbReference type="PROSITE" id="PS51462">
    <property type="entry name" value="NUDIX"/>
    <property type="match status" value="1"/>
</dbReference>
<organism evidence="2 3">
    <name type="scientific">Candidatus Gottesmanbacteria bacterium RIFCSPHIGHO2_01_FULL_40_15</name>
    <dbReference type="NCBI Taxonomy" id="1798376"/>
    <lineage>
        <taxon>Bacteria</taxon>
        <taxon>Candidatus Gottesmaniibacteriota</taxon>
    </lineage>
</organism>
<evidence type="ECO:0000313" key="2">
    <source>
        <dbReference type="EMBL" id="OGG05731.1"/>
    </source>
</evidence>
<dbReference type="Gene3D" id="3.90.79.10">
    <property type="entry name" value="Nucleoside Triphosphate Pyrophosphohydrolase"/>
    <property type="match status" value="1"/>
</dbReference>
<dbReference type="InterPro" id="IPR000086">
    <property type="entry name" value="NUDIX_hydrolase_dom"/>
</dbReference>
<sequence>MLPERLNGLSEFDINRVDGMGFLIFNSEGDILLGKHGPGNGEFKRLPGEKSIPTETKIAGRDRNMEQLMYRSLYEELSILPDNFNDNFILVDAFPSASVSGNYPDAPWYGIIVVLFYKNSKDCFRSRDEEIIEFIWQNPDQFMTDTQAASRHLVRHKKVRQTLELFLKKVI</sequence>
<dbReference type="Proteomes" id="UP000177354">
    <property type="component" value="Unassembled WGS sequence"/>
</dbReference>